<evidence type="ECO:0000313" key="1">
    <source>
        <dbReference type="EMBL" id="JAP34884.1"/>
    </source>
</evidence>
<accession>A0A0V0IQS2</accession>
<reference evidence="1" key="1">
    <citation type="submission" date="2015-12" db="EMBL/GenBank/DDBJ databases">
        <title>Gene expression during late stages of embryo sac development: a critical building block for successful pollen-pistil interactions.</title>
        <authorList>
            <person name="Liu Y."/>
            <person name="Joly V."/>
            <person name="Sabar M."/>
            <person name="Matton D.P."/>
        </authorList>
    </citation>
    <scope>NUCLEOTIDE SEQUENCE</scope>
</reference>
<organism evidence="1">
    <name type="scientific">Solanum chacoense</name>
    <name type="common">Chaco potato</name>
    <dbReference type="NCBI Taxonomy" id="4108"/>
    <lineage>
        <taxon>Eukaryota</taxon>
        <taxon>Viridiplantae</taxon>
        <taxon>Streptophyta</taxon>
        <taxon>Embryophyta</taxon>
        <taxon>Tracheophyta</taxon>
        <taxon>Spermatophyta</taxon>
        <taxon>Magnoliopsida</taxon>
        <taxon>eudicotyledons</taxon>
        <taxon>Gunneridae</taxon>
        <taxon>Pentapetalae</taxon>
        <taxon>asterids</taxon>
        <taxon>lamiids</taxon>
        <taxon>Solanales</taxon>
        <taxon>Solanaceae</taxon>
        <taxon>Solanoideae</taxon>
        <taxon>Solaneae</taxon>
        <taxon>Solanum</taxon>
    </lineage>
</organism>
<dbReference type="AlphaFoldDB" id="A0A0V0IQS2"/>
<dbReference type="EMBL" id="GEDG01003520">
    <property type="protein sequence ID" value="JAP34884.1"/>
    <property type="molecule type" value="Transcribed_RNA"/>
</dbReference>
<protein>
    <submittedName>
        <fullName evidence="1">Putative ovule protein</fullName>
    </submittedName>
</protein>
<sequence>MPSTFYLAPKPSKKRSINRNKLFGYGNVQLIPDLCILYEPCGLSHVHLFKQGVERLETDFYLNMVFQSNQYDKYDVISLLVFWMRTFLSLSNKKVNFKFQLKNIRTFAYYTT</sequence>
<name>A0A0V0IQS2_SOLCH</name>
<proteinExistence type="predicted"/>